<evidence type="ECO:0000313" key="1">
    <source>
        <dbReference type="EMBL" id="GAG75547.1"/>
    </source>
</evidence>
<comment type="caution">
    <text evidence="1">The sequence shown here is derived from an EMBL/GenBank/DDBJ whole genome shotgun (WGS) entry which is preliminary data.</text>
</comment>
<reference evidence="1" key="1">
    <citation type="journal article" date="2014" name="Front. Microbiol.">
        <title>High frequency of phylogenetically diverse reductive dehalogenase-homologous genes in deep subseafloor sedimentary metagenomes.</title>
        <authorList>
            <person name="Kawai M."/>
            <person name="Futagami T."/>
            <person name="Toyoda A."/>
            <person name="Takaki Y."/>
            <person name="Nishi S."/>
            <person name="Hori S."/>
            <person name="Arai W."/>
            <person name="Tsubouchi T."/>
            <person name="Morono Y."/>
            <person name="Uchiyama I."/>
            <person name="Ito T."/>
            <person name="Fujiyama A."/>
            <person name="Inagaki F."/>
            <person name="Takami H."/>
        </authorList>
    </citation>
    <scope>NUCLEOTIDE SEQUENCE</scope>
    <source>
        <strain evidence="1">Expedition CK06-06</strain>
    </source>
</reference>
<sequence length="49" mass="5212">MNNLQANNTTLTRNIEDITPKTTGGIPSVSVSKEITIENVAATILVNIT</sequence>
<gene>
    <name evidence="1" type="ORF">S01H4_28948</name>
</gene>
<feature type="non-terminal residue" evidence="1">
    <location>
        <position position="49"/>
    </location>
</feature>
<accession>X1B2J7</accession>
<protein>
    <submittedName>
        <fullName evidence="1">Uncharacterized protein</fullName>
    </submittedName>
</protein>
<proteinExistence type="predicted"/>
<dbReference type="EMBL" id="BART01014568">
    <property type="protein sequence ID" value="GAG75547.1"/>
    <property type="molecule type" value="Genomic_DNA"/>
</dbReference>
<dbReference type="AlphaFoldDB" id="X1B2J7"/>
<organism evidence="1">
    <name type="scientific">marine sediment metagenome</name>
    <dbReference type="NCBI Taxonomy" id="412755"/>
    <lineage>
        <taxon>unclassified sequences</taxon>
        <taxon>metagenomes</taxon>
        <taxon>ecological metagenomes</taxon>
    </lineage>
</organism>
<name>X1B2J7_9ZZZZ</name>